<evidence type="ECO:0000256" key="3">
    <source>
        <dbReference type="ARBA" id="ARBA00023125"/>
    </source>
</evidence>
<protein>
    <submittedName>
        <fullName evidence="8">TetR family transcriptional regulator</fullName>
    </submittedName>
</protein>
<dbReference type="InterPro" id="IPR001647">
    <property type="entry name" value="HTH_TetR"/>
</dbReference>
<dbReference type="PANTHER" id="PTHR43479:SF11">
    <property type="entry name" value="ACREF_ENVCD OPERON REPRESSOR-RELATED"/>
    <property type="match status" value="1"/>
</dbReference>
<dbReference type="AlphaFoldDB" id="A0A917M414"/>
<dbReference type="Proteomes" id="UP000622860">
    <property type="component" value="Unassembled WGS sequence"/>
</dbReference>
<evidence type="ECO:0000259" key="7">
    <source>
        <dbReference type="PROSITE" id="PS50977"/>
    </source>
</evidence>
<dbReference type="SUPFAM" id="SSF46689">
    <property type="entry name" value="Homeodomain-like"/>
    <property type="match status" value="1"/>
</dbReference>
<dbReference type="FunFam" id="1.10.10.60:FF:000141">
    <property type="entry name" value="TetR family transcriptional regulator"/>
    <property type="match status" value="1"/>
</dbReference>
<dbReference type="Gene3D" id="1.10.357.10">
    <property type="entry name" value="Tetracycline Repressor, domain 2"/>
    <property type="match status" value="1"/>
</dbReference>
<evidence type="ECO:0000256" key="2">
    <source>
        <dbReference type="ARBA" id="ARBA00023015"/>
    </source>
</evidence>
<accession>A0A917M414</accession>
<dbReference type="InterPro" id="IPR009057">
    <property type="entry name" value="Homeodomain-like_sf"/>
</dbReference>
<gene>
    <name evidence="8" type="ORF">GCM10011398_21030</name>
</gene>
<dbReference type="PANTHER" id="PTHR43479">
    <property type="entry name" value="ACREF/ENVCD OPERON REPRESSOR-RELATED"/>
    <property type="match status" value="1"/>
</dbReference>
<dbReference type="PROSITE" id="PS50977">
    <property type="entry name" value="HTH_TETR_2"/>
    <property type="match status" value="1"/>
</dbReference>
<evidence type="ECO:0000313" key="8">
    <source>
        <dbReference type="EMBL" id="GGG75919.1"/>
    </source>
</evidence>
<dbReference type="SUPFAM" id="SSF48498">
    <property type="entry name" value="Tetracyclin repressor-like, C-terminal domain"/>
    <property type="match status" value="1"/>
</dbReference>
<keyword evidence="4" id="KW-0804">Transcription</keyword>
<dbReference type="Gene3D" id="1.10.10.60">
    <property type="entry name" value="Homeodomain-like"/>
    <property type="match status" value="1"/>
</dbReference>
<evidence type="ECO:0000256" key="4">
    <source>
        <dbReference type="ARBA" id="ARBA00023163"/>
    </source>
</evidence>
<dbReference type="InterPro" id="IPR050624">
    <property type="entry name" value="HTH-type_Tx_Regulator"/>
</dbReference>
<evidence type="ECO:0000256" key="6">
    <source>
        <dbReference type="SAM" id="MobiDB-lite"/>
    </source>
</evidence>
<feature type="DNA-binding region" description="H-T-H motif" evidence="5">
    <location>
        <begin position="42"/>
        <end position="61"/>
    </location>
</feature>
<dbReference type="RefSeq" id="WP_188455348.1">
    <property type="nucleotide sequence ID" value="NZ_BMFR01000007.1"/>
</dbReference>
<proteinExistence type="predicted"/>
<dbReference type="Pfam" id="PF00440">
    <property type="entry name" value="TetR_N"/>
    <property type="match status" value="1"/>
</dbReference>
<organism evidence="8 9">
    <name type="scientific">Virgibacillus oceani</name>
    <dbReference type="NCBI Taxonomy" id="1479511"/>
    <lineage>
        <taxon>Bacteria</taxon>
        <taxon>Bacillati</taxon>
        <taxon>Bacillota</taxon>
        <taxon>Bacilli</taxon>
        <taxon>Bacillales</taxon>
        <taxon>Bacillaceae</taxon>
        <taxon>Virgibacillus</taxon>
    </lineage>
</organism>
<feature type="domain" description="HTH tetR-type" evidence="7">
    <location>
        <begin position="19"/>
        <end position="79"/>
    </location>
</feature>
<feature type="compositionally biased region" description="Basic and acidic residues" evidence="6">
    <location>
        <begin position="1"/>
        <end position="19"/>
    </location>
</feature>
<keyword evidence="1" id="KW-0678">Repressor</keyword>
<evidence type="ECO:0000313" key="9">
    <source>
        <dbReference type="Proteomes" id="UP000622860"/>
    </source>
</evidence>
<evidence type="ECO:0000256" key="5">
    <source>
        <dbReference type="PROSITE-ProRule" id="PRU00335"/>
    </source>
</evidence>
<sequence>MKRKQERPLGRPRQSEKKQPTNQLIIQAATRLFLENGYQHVSIDNVANKSNVTKATVYYYYASKAELFTETMVQLMVHIGEKINALLHENLPLKERLLNITKTHLKGTVNVDMAGFMKGTKNTLSNDQHRRIEQAEGGLYQAIENAFMDAMEQNEIRMTNAAFLAQAYLSLLKVGYYNNEKQQILPTIEEVAEQIIELFWHGVHLSENEPD</sequence>
<comment type="caution">
    <text evidence="8">The sequence shown here is derived from an EMBL/GenBank/DDBJ whole genome shotgun (WGS) entry which is preliminary data.</text>
</comment>
<keyword evidence="2" id="KW-0805">Transcription regulation</keyword>
<dbReference type="GO" id="GO:0045892">
    <property type="term" value="P:negative regulation of DNA-templated transcription"/>
    <property type="evidence" value="ECO:0007669"/>
    <property type="project" value="UniProtKB-ARBA"/>
</dbReference>
<dbReference type="InterPro" id="IPR036271">
    <property type="entry name" value="Tet_transcr_reg_TetR-rel_C_sf"/>
</dbReference>
<dbReference type="GO" id="GO:0003677">
    <property type="term" value="F:DNA binding"/>
    <property type="evidence" value="ECO:0007669"/>
    <property type="project" value="UniProtKB-UniRule"/>
</dbReference>
<reference evidence="8" key="2">
    <citation type="submission" date="2020-09" db="EMBL/GenBank/DDBJ databases">
        <authorList>
            <person name="Sun Q."/>
            <person name="Zhou Y."/>
        </authorList>
    </citation>
    <scope>NUCLEOTIDE SEQUENCE</scope>
    <source>
        <strain evidence="8">CGMCC 1.12754</strain>
    </source>
</reference>
<feature type="region of interest" description="Disordered" evidence="6">
    <location>
        <begin position="1"/>
        <end position="21"/>
    </location>
</feature>
<keyword evidence="3 5" id="KW-0238">DNA-binding</keyword>
<dbReference type="EMBL" id="BMFR01000007">
    <property type="protein sequence ID" value="GGG75919.1"/>
    <property type="molecule type" value="Genomic_DNA"/>
</dbReference>
<dbReference type="PRINTS" id="PR00455">
    <property type="entry name" value="HTHTETR"/>
</dbReference>
<keyword evidence="9" id="KW-1185">Reference proteome</keyword>
<evidence type="ECO:0000256" key="1">
    <source>
        <dbReference type="ARBA" id="ARBA00022491"/>
    </source>
</evidence>
<reference evidence="8" key="1">
    <citation type="journal article" date="2014" name="Int. J. Syst. Evol. Microbiol.">
        <title>Complete genome sequence of Corynebacterium casei LMG S-19264T (=DSM 44701T), isolated from a smear-ripened cheese.</title>
        <authorList>
            <consortium name="US DOE Joint Genome Institute (JGI-PGF)"/>
            <person name="Walter F."/>
            <person name="Albersmeier A."/>
            <person name="Kalinowski J."/>
            <person name="Ruckert C."/>
        </authorList>
    </citation>
    <scope>NUCLEOTIDE SEQUENCE</scope>
    <source>
        <strain evidence="8">CGMCC 1.12754</strain>
    </source>
</reference>
<name>A0A917M414_9BACI</name>